<accession>A0A397FXD9</accession>
<gene>
    <name evidence="8" type="ORF">CDV56_100041</name>
</gene>
<comment type="caution">
    <text evidence="8">The sequence shown here is derived from an EMBL/GenBank/DDBJ whole genome shotgun (WGS) entry which is preliminary data.</text>
</comment>
<name>A0A397FXD9_ASPTH</name>
<protein>
    <submittedName>
        <fullName evidence="8">Uncharacterized protein</fullName>
    </submittedName>
</protein>
<dbReference type="PANTHER" id="PTHR12308">
    <property type="entry name" value="ANOCTAMIN"/>
    <property type="match status" value="1"/>
</dbReference>
<organism evidence="8 9">
    <name type="scientific">Aspergillus thermomutatus</name>
    <name type="common">Neosartorya pseudofischeri</name>
    <dbReference type="NCBI Taxonomy" id="41047"/>
    <lineage>
        <taxon>Eukaryota</taxon>
        <taxon>Fungi</taxon>
        <taxon>Dikarya</taxon>
        <taxon>Ascomycota</taxon>
        <taxon>Pezizomycotina</taxon>
        <taxon>Eurotiomycetes</taxon>
        <taxon>Eurotiomycetidae</taxon>
        <taxon>Eurotiales</taxon>
        <taxon>Aspergillaceae</taxon>
        <taxon>Aspergillus</taxon>
        <taxon>Aspergillus subgen. Fumigati</taxon>
    </lineage>
</organism>
<dbReference type="GO" id="GO:0005254">
    <property type="term" value="F:chloride channel activity"/>
    <property type="evidence" value="ECO:0007669"/>
    <property type="project" value="TreeGrafter"/>
</dbReference>
<keyword evidence="9" id="KW-1185">Reference proteome</keyword>
<feature type="transmembrane region" description="Helical" evidence="5">
    <location>
        <begin position="285"/>
        <end position="308"/>
    </location>
</feature>
<dbReference type="Proteomes" id="UP000215305">
    <property type="component" value="Unassembled WGS sequence"/>
</dbReference>
<feature type="non-terminal residue" evidence="8">
    <location>
        <position position="904"/>
    </location>
</feature>
<keyword evidence="4 5" id="KW-0472">Membrane</keyword>
<evidence type="ECO:0000313" key="9">
    <source>
        <dbReference type="Proteomes" id="UP000215305"/>
    </source>
</evidence>
<feature type="transmembrane region" description="Helical" evidence="5">
    <location>
        <begin position="781"/>
        <end position="808"/>
    </location>
</feature>
<dbReference type="GeneID" id="38122015"/>
<feature type="transmembrane region" description="Helical" evidence="5">
    <location>
        <begin position="599"/>
        <end position="617"/>
    </location>
</feature>
<feature type="transmembrane region" description="Helical" evidence="5">
    <location>
        <begin position="371"/>
        <end position="392"/>
    </location>
</feature>
<feature type="transmembrane region" description="Helical" evidence="5">
    <location>
        <begin position="182"/>
        <end position="204"/>
    </location>
</feature>
<dbReference type="GO" id="GO:0032541">
    <property type="term" value="C:cortical endoplasmic reticulum"/>
    <property type="evidence" value="ECO:0007669"/>
    <property type="project" value="TreeGrafter"/>
</dbReference>
<dbReference type="PANTHER" id="PTHR12308:SF77">
    <property type="entry name" value="MEMBRANE STRESS RESPONSE PROTEIN (IST2), PUTATIVE (AFU_ORTHOLOGUE AFUA_4G03330)-RELATED"/>
    <property type="match status" value="1"/>
</dbReference>
<feature type="domain" description="Anoctamin alpha-beta plait" evidence="7">
    <location>
        <begin position="20"/>
        <end position="140"/>
    </location>
</feature>
<evidence type="ECO:0000256" key="5">
    <source>
        <dbReference type="SAM" id="Phobius"/>
    </source>
</evidence>
<dbReference type="InterPro" id="IPR007632">
    <property type="entry name" value="Anoctamin"/>
</dbReference>
<sequence length="904" mass="101644">MALLVFHHHQFDHAELDNLGVDWVIHYQFEDVDTSRAIKEFQNLIRDLKGARLQIQVRHGHGASLLVCVRVPRDHLGRMIYESRVKDWLYGIIHELPVGRDYADAETPAEELRSVYHAVTWQRYLGGAGVTPKIGKWENISSAFPLHDQAANAELLRKMGRSVTLTDEDLNAIRALFGEKTAFYFAFIHSYSSFLVFPAVWGVICWLCFGPYSVICAVVNCVWCIIFVEYWKIRETDLSLRWNVKGVGALKVNRPQYVWDKEVQDPITGETVRVFSMRKQLLRQLLLVPFATVATLALGTLIVVTFAMEVFISEVYAGPLKGYLEFLPTVLFSLSLPTITSKLTDIATRLTEYENYRTQDQYDLAQTAKMFVMNFITAFLPTLLTAFVYVPFGAKIVPYLDIFHVTGLHSSMSTEFQVDTSRFQQEVIYLSVTGQVLSFGEEVVLPYVKKVLWRKWRDYRLKKTQAGRPRSHSKLTDLLLVDSAEEAAFLTRIRNEAEADEYNVHEDTLEMCVQYGYLALFGIAWPLVPLLFLINNWLELRGDFFKLSLECQRPPPIRADSIGPSLQGLEFLTWLGTLSTASIAYLYRDGMKEVHMSSLLLVLFIVEQVYLAVRFGVRTGLQKLGSGTLRCEAAKRYAVRKSYLETFCARTAHGNGKPRVRFNEHVDVYSSSRDSSPTDPVEAKSEELRKEMPYASEREAEFWEGQRWTAEEVGVKLIKALSGEEKKRVANRLRIFSSTPKYKNSLLASVGYLELANAGDFAANVWNEVPVPTHAKICMGIFGPIALLMTLFAARDLALSYANVLLLLSERKALKSSQPAAPTSTGGDGVVERGRLGVNTREILTELLDRVLMDVLLGAGALLVGTGTIMAIFGDERTVFEASNLLSGFVGNAPAGVFGVVNAG</sequence>
<comment type="subcellular location">
    <subcellularLocation>
        <location evidence="1">Membrane</location>
        <topology evidence="1">Multi-pass membrane protein</topology>
    </subcellularLocation>
</comment>
<dbReference type="GO" id="GO:0016020">
    <property type="term" value="C:membrane"/>
    <property type="evidence" value="ECO:0007669"/>
    <property type="project" value="UniProtKB-SubCell"/>
</dbReference>
<dbReference type="Pfam" id="PF20877">
    <property type="entry name" value="Anoctamin_N"/>
    <property type="match status" value="1"/>
</dbReference>
<proteinExistence type="predicted"/>
<evidence type="ECO:0000256" key="4">
    <source>
        <dbReference type="ARBA" id="ARBA00023136"/>
    </source>
</evidence>
<evidence type="ECO:0000313" key="8">
    <source>
        <dbReference type="EMBL" id="RHZ43431.1"/>
    </source>
</evidence>
<evidence type="ECO:0000256" key="1">
    <source>
        <dbReference type="ARBA" id="ARBA00004141"/>
    </source>
</evidence>
<dbReference type="VEuPathDB" id="FungiDB:CDV56_100041"/>
<dbReference type="STRING" id="41047.A0A397FXD9"/>
<feature type="domain" description="Anoctamin transmembrane" evidence="6">
    <location>
        <begin position="173"/>
        <end position="626"/>
    </location>
</feature>
<dbReference type="AlphaFoldDB" id="A0A397FXD9"/>
<dbReference type="InterPro" id="IPR049452">
    <property type="entry name" value="Anoctamin_TM"/>
</dbReference>
<feature type="transmembrane region" description="Helical" evidence="5">
    <location>
        <begin position="210"/>
        <end position="231"/>
    </location>
</feature>
<reference evidence="8" key="1">
    <citation type="submission" date="2018-08" db="EMBL/GenBank/DDBJ databases">
        <title>Draft genome sequence of azole-resistant Aspergillus thermomutatus (Neosartorya pseudofischeri) strain HMR AF 39, isolated from a human nasal aspirate.</title>
        <authorList>
            <person name="Parent-Michaud M."/>
            <person name="Dufresne P.J."/>
            <person name="Fournier E."/>
            <person name="Martineau C."/>
            <person name="Moreira S."/>
            <person name="Perkins V."/>
            <person name="De Repentigny L."/>
            <person name="Dufresne S.F."/>
        </authorList>
    </citation>
    <scope>NUCLEOTIDE SEQUENCE [LARGE SCALE GENOMIC DNA]</scope>
    <source>
        <strain evidence="8">HMR AF 39</strain>
    </source>
</reference>
<evidence type="ECO:0000256" key="2">
    <source>
        <dbReference type="ARBA" id="ARBA00022692"/>
    </source>
</evidence>
<evidence type="ECO:0000256" key="3">
    <source>
        <dbReference type="ARBA" id="ARBA00022989"/>
    </source>
</evidence>
<evidence type="ECO:0000259" key="7">
    <source>
        <dbReference type="Pfam" id="PF20877"/>
    </source>
</evidence>
<keyword evidence="3 5" id="KW-1133">Transmembrane helix</keyword>
<dbReference type="EMBL" id="NKHU02000418">
    <property type="protein sequence ID" value="RHZ43431.1"/>
    <property type="molecule type" value="Genomic_DNA"/>
</dbReference>
<feature type="transmembrane region" description="Helical" evidence="5">
    <location>
        <begin position="515"/>
        <end position="538"/>
    </location>
</feature>
<evidence type="ECO:0000259" key="6">
    <source>
        <dbReference type="Pfam" id="PF04547"/>
    </source>
</evidence>
<keyword evidence="2 5" id="KW-0812">Transmembrane</keyword>
<dbReference type="OrthoDB" id="296386at2759"/>
<feature type="transmembrane region" description="Helical" evidence="5">
    <location>
        <begin position="851"/>
        <end position="873"/>
    </location>
</feature>
<dbReference type="RefSeq" id="XP_026609785.1">
    <property type="nucleotide sequence ID" value="XM_026753660.1"/>
</dbReference>
<dbReference type="Pfam" id="PF04547">
    <property type="entry name" value="Anoctamin"/>
    <property type="match status" value="1"/>
</dbReference>
<dbReference type="InterPro" id="IPR049456">
    <property type="entry name" value="Anoctamin_N_fung"/>
</dbReference>